<dbReference type="InterPro" id="IPR003409">
    <property type="entry name" value="MORN"/>
</dbReference>
<evidence type="ECO:0000256" key="1">
    <source>
        <dbReference type="ARBA" id="ARBA00022737"/>
    </source>
</evidence>
<dbReference type="SUPFAM" id="SSF82185">
    <property type="entry name" value="Histone H3 K4-specific methyltransferase SET7/9 N-terminal domain"/>
    <property type="match status" value="1"/>
</dbReference>
<name>A0A7S3JK39_9SPIT</name>
<protein>
    <recommendedName>
        <fullName evidence="3">MORN repeat-containing protein</fullName>
    </recommendedName>
</protein>
<reference evidence="2" key="1">
    <citation type="submission" date="2021-01" db="EMBL/GenBank/DDBJ databases">
        <authorList>
            <person name="Corre E."/>
            <person name="Pelletier E."/>
            <person name="Niang G."/>
            <person name="Scheremetjew M."/>
            <person name="Finn R."/>
            <person name="Kale V."/>
            <person name="Holt S."/>
            <person name="Cochrane G."/>
            <person name="Meng A."/>
            <person name="Brown T."/>
            <person name="Cohen L."/>
        </authorList>
    </citation>
    <scope>NUCLEOTIDE SEQUENCE</scope>
    <source>
        <strain evidence="2">FSP1.4</strain>
    </source>
</reference>
<dbReference type="SMART" id="SM00698">
    <property type="entry name" value="MORN"/>
    <property type="match status" value="2"/>
</dbReference>
<evidence type="ECO:0008006" key="3">
    <source>
        <dbReference type="Google" id="ProtNLM"/>
    </source>
</evidence>
<gene>
    <name evidence="2" type="ORF">EHAR0213_LOCUS14366</name>
</gene>
<dbReference type="Gene3D" id="2.20.110.10">
    <property type="entry name" value="Histone H3 K4-specific methyltransferase SET7/9 N-terminal domain"/>
    <property type="match status" value="1"/>
</dbReference>
<keyword evidence="1" id="KW-0677">Repeat</keyword>
<sequence length="178" mass="20648">MKKSHVISKSEMKEAQLNPKTVFTPEELMPENAFKYLKKMGMEQKKIKELRKILRILGKFSYSQELDPSKVEVVCREDSVYIGELDPITGLKQGIGILVTTEGRMYEGEWRRDQKHGYGREIVLNEFYFIGNWYDDRRSGTGKMTLSDGTTKEGCWSRYSRSKFLITYPDGRQVHSGS</sequence>
<proteinExistence type="predicted"/>
<dbReference type="PANTHER" id="PTHR43215:SF14">
    <property type="entry name" value="RADIAL SPOKE HEAD 1 HOMOLOG"/>
    <property type="match status" value="1"/>
</dbReference>
<accession>A0A7S3JK39</accession>
<organism evidence="2">
    <name type="scientific">Euplotes harpa</name>
    <dbReference type="NCBI Taxonomy" id="151035"/>
    <lineage>
        <taxon>Eukaryota</taxon>
        <taxon>Sar</taxon>
        <taxon>Alveolata</taxon>
        <taxon>Ciliophora</taxon>
        <taxon>Intramacronucleata</taxon>
        <taxon>Spirotrichea</taxon>
        <taxon>Hypotrichia</taxon>
        <taxon>Euplotida</taxon>
        <taxon>Euplotidae</taxon>
        <taxon>Euplotes</taxon>
    </lineage>
</organism>
<dbReference type="EMBL" id="HBII01034521">
    <property type="protein sequence ID" value="CAE0355449.1"/>
    <property type="molecule type" value="Transcribed_RNA"/>
</dbReference>
<dbReference type="AlphaFoldDB" id="A0A7S3JK39"/>
<evidence type="ECO:0000313" key="2">
    <source>
        <dbReference type="EMBL" id="CAE0355449.1"/>
    </source>
</evidence>
<dbReference type="Pfam" id="PF02493">
    <property type="entry name" value="MORN"/>
    <property type="match status" value="2"/>
</dbReference>
<dbReference type="PANTHER" id="PTHR43215">
    <property type="entry name" value="RADIAL SPOKE HEAD 1 HOMOLOG"/>
    <property type="match status" value="1"/>
</dbReference>